<evidence type="ECO:0000313" key="3">
    <source>
        <dbReference type="Proteomes" id="UP000053240"/>
    </source>
</evidence>
<name>A0A194RE67_PAPMA</name>
<dbReference type="Proteomes" id="UP000053240">
    <property type="component" value="Unassembled WGS sequence"/>
</dbReference>
<dbReference type="EMBL" id="KQ460500">
    <property type="protein sequence ID" value="KPJ14221.1"/>
    <property type="molecule type" value="Genomic_DNA"/>
</dbReference>
<protein>
    <submittedName>
        <fullName evidence="2">Uncharacterized protein</fullName>
    </submittedName>
</protein>
<gene>
    <name evidence="2" type="ORF">RR48_06971</name>
</gene>
<accession>A0A194RE67</accession>
<feature type="compositionally biased region" description="Basic and acidic residues" evidence="1">
    <location>
        <begin position="153"/>
        <end position="165"/>
    </location>
</feature>
<evidence type="ECO:0000256" key="1">
    <source>
        <dbReference type="SAM" id="MobiDB-lite"/>
    </source>
</evidence>
<feature type="region of interest" description="Disordered" evidence="1">
    <location>
        <begin position="116"/>
        <end position="165"/>
    </location>
</feature>
<sequence length="165" mass="19786">MDTKQKDENELECNKAVRTKPDMTVTEEIAKAIGSNYRTVPAFEKGLFDYVLTKHYSLERNQYLKCRWLEYKRGYEKRVFAPFQFPSHRDLHFHNGAVRFRPAESIHRRTDFRMQLQSGPGVDRQGQMPIPYELIMKRGEDKKEKRKEKKKKKETDKEKKTEKNK</sequence>
<keyword evidence="3" id="KW-1185">Reference proteome</keyword>
<evidence type="ECO:0000313" key="2">
    <source>
        <dbReference type="EMBL" id="KPJ14221.1"/>
    </source>
</evidence>
<dbReference type="InParanoid" id="A0A194RE67"/>
<reference evidence="2 3" key="1">
    <citation type="journal article" date="2015" name="Nat. Commun.">
        <title>Outbred genome sequencing and CRISPR/Cas9 gene editing in butterflies.</title>
        <authorList>
            <person name="Li X."/>
            <person name="Fan D."/>
            <person name="Zhang W."/>
            <person name="Liu G."/>
            <person name="Zhang L."/>
            <person name="Zhao L."/>
            <person name="Fang X."/>
            <person name="Chen L."/>
            <person name="Dong Y."/>
            <person name="Chen Y."/>
            <person name="Ding Y."/>
            <person name="Zhao R."/>
            <person name="Feng M."/>
            <person name="Zhu Y."/>
            <person name="Feng Y."/>
            <person name="Jiang X."/>
            <person name="Zhu D."/>
            <person name="Xiang H."/>
            <person name="Feng X."/>
            <person name="Li S."/>
            <person name="Wang J."/>
            <person name="Zhang G."/>
            <person name="Kronforst M.R."/>
            <person name="Wang W."/>
        </authorList>
    </citation>
    <scope>NUCLEOTIDE SEQUENCE [LARGE SCALE GENOMIC DNA]</scope>
    <source>
        <strain evidence="2">Ya'a_city_454_Pm</strain>
        <tissue evidence="2">Whole body</tissue>
    </source>
</reference>
<proteinExistence type="predicted"/>
<organism evidence="2 3">
    <name type="scientific">Papilio machaon</name>
    <name type="common">Old World swallowtail butterfly</name>
    <dbReference type="NCBI Taxonomy" id="76193"/>
    <lineage>
        <taxon>Eukaryota</taxon>
        <taxon>Metazoa</taxon>
        <taxon>Ecdysozoa</taxon>
        <taxon>Arthropoda</taxon>
        <taxon>Hexapoda</taxon>
        <taxon>Insecta</taxon>
        <taxon>Pterygota</taxon>
        <taxon>Neoptera</taxon>
        <taxon>Endopterygota</taxon>
        <taxon>Lepidoptera</taxon>
        <taxon>Glossata</taxon>
        <taxon>Ditrysia</taxon>
        <taxon>Papilionoidea</taxon>
        <taxon>Papilionidae</taxon>
        <taxon>Papilioninae</taxon>
        <taxon>Papilio</taxon>
    </lineage>
</organism>
<dbReference type="AlphaFoldDB" id="A0A194RE67"/>